<organism evidence="3 4">
    <name type="scientific">Oceaniferula flava</name>
    <dbReference type="NCBI Taxonomy" id="2800421"/>
    <lineage>
        <taxon>Bacteria</taxon>
        <taxon>Pseudomonadati</taxon>
        <taxon>Verrucomicrobiota</taxon>
        <taxon>Verrucomicrobiia</taxon>
        <taxon>Verrucomicrobiales</taxon>
        <taxon>Verrucomicrobiaceae</taxon>
        <taxon>Oceaniferula</taxon>
    </lineage>
</organism>
<protein>
    <submittedName>
        <fullName evidence="3">Porin</fullName>
    </submittedName>
</protein>
<sequence>MKQAIKTLLIGGSMLAATSAHAELETEIHAGYHSIYEFRGIDFGDDLYEAGIDLSYDLGGGFALSGGIWYADSNGDNDGDFEEVDYYIDLTKTLGPVDLSVGYTYYAFPGDDGAKTDEVYIGISHELECGLGLSLTYYKDIDDFQAEYLEFEATKSYELSPCLSLDLSVGAAWSFDYNSDTNGDPLDGFNHYFVSVALPYSIAENMTLTPYVKFVGADSDLGNDYDDGSSSDLFYGGVSLSYAF</sequence>
<evidence type="ECO:0000313" key="3">
    <source>
        <dbReference type="EMBL" id="MBK1856336.1"/>
    </source>
</evidence>
<dbReference type="EMBL" id="JAENIG010000012">
    <property type="protein sequence ID" value="MBK1856336.1"/>
    <property type="molecule type" value="Genomic_DNA"/>
</dbReference>
<dbReference type="RefSeq" id="WP_309490958.1">
    <property type="nucleotide sequence ID" value="NZ_JAENIG010000012.1"/>
</dbReference>
<keyword evidence="1" id="KW-0732">Signal</keyword>
<dbReference type="Pfam" id="PF13609">
    <property type="entry name" value="Porin_4"/>
    <property type="match status" value="1"/>
</dbReference>
<gene>
    <name evidence="3" type="ORF">JIN83_15290</name>
</gene>
<evidence type="ECO:0000313" key="4">
    <source>
        <dbReference type="Proteomes" id="UP000634206"/>
    </source>
</evidence>
<reference evidence="3" key="1">
    <citation type="submission" date="2021-01" db="EMBL/GenBank/DDBJ databases">
        <title>Modified the classification status of verrucomicrobia.</title>
        <authorList>
            <person name="Feng X."/>
        </authorList>
    </citation>
    <scope>NUCLEOTIDE SEQUENCE</scope>
    <source>
        <strain evidence="3">5K15</strain>
    </source>
</reference>
<dbReference type="AlphaFoldDB" id="A0AAE2SDN4"/>
<dbReference type="SUPFAM" id="SSF56935">
    <property type="entry name" value="Porins"/>
    <property type="match status" value="1"/>
</dbReference>
<feature type="chain" id="PRO_5041940025" evidence="1">
    <location>
        <begin position="23"/>
        <end position="244"/>
    </location>
</feature>
<name>A0AAE2SDN4_9BACT</name>
<keyword evidence="4" id="KW-1185">Reference proteome</keyword>
<comment type="caution">
    <text evidence="3">The sequence shown here is derived from an EMBL/GenBank/DDBJ whole genome shotgun (WGS) entry which is preliminary data.</text>
</comment>
<feature type="domain" description="Porin" evidence="2">
    <location>
        <begin position="39"/>
        <end position="138"/>
    </location>
</feature>
<evidence type="ECO:0000256" key="1">
    <source>
        <dbReference type="SAM" id="SignalP"/>
    </source>
</evidence>
<dbReference type="Proteomes" id="UP000634206">
    <property type="component" value="Unassembled WGS sequence"/>
</dbReference>
<feature type="signal peptide" evidence="1">
    <location>
        <begin position="1"/>
        <end position="22"/>
    </location>
</feature>
<proteinExistence type="predicted"/>
<dbReference type="InterPro" id="IPR033900">
    <property type="entry name" value="Gram_neg_porin_domain"/>
</dbReference>
<evidence type="ECO:0000259" key="2">
    <source>
        <dbReference type="Pfam" id="PF13609"/>
    </source>
</evidence>
<accession>A0AAE2SDN4</accession>